<sequence>MAKTLQYEGIKPEAFDQMKSKLKSFGLDLRENSGGFSEKGVSGKYNYSPENESLVLDELSVGFPASMMLSLDSLQQRMTEIVVQYGGRPKQ</sequence>
<dbReference type="Proteomes" id="UP000182491">
    <property type="component" value="Unassembled WGS sequence"/>
</dbReference>
<organism evidence="1 2">
    <name type="scientific">Pontibacter akesuensis</name>
    <dbReference type="NCBI Taxonomy" id="388950"/>
    <lineage>
        <taxon>Bacteria</taxon>
        <taxon>Pseudomonadati</taxon>
        <taxon>Bacteroidota</taxon>
        <taxon>Cytophagia</taxon>
        <taxon>Cytophagales</taxon>
        <taxon>Hymenobacteraceae</taxon>
        <taxon>Pontibacter</taxon>
    </lineage>
</organism>
<evidence type="ECO:0008006" key="3">
    <source>
        <dbReference type="Google" id="ProtNLM"/>
    </source>
</evidence>
<dbReference type="RefSeq" id="WP_068839194.1">
    <property type="nucleotide sequence ID" value="NZ_BMXC01000001.1"/>
</dbReference>
<dbReference type="EMBL" id="FPCA01000001">
    <property type="protein sequence ID" value="SFU35524.1"/>
    <property type="molecule type" value="Genomic_DNA"/>
</dbReference>
<dbReference type="AlphaFoldDB" id="A0A1I7FHA4"/>
<gene>
    <name evidence="1" type="ORF">SAMN04487941_0198</name>
</gene>
<evidence type="ECO:0000313" key="2">
    <source>
        <dbReference type="Proteomes" id="UP000182491"/>
    </source>
</evidence>
<reference evidence="2" key="1">
    <citation type="submission" date="2016-10" db="EMBL/GenBank/DDBJ databases">
        <authorList>
            <person name="Varghese N."/>
        </authorList>
    </citation>
    <scope>NUCLEOTIDE SEQUENCE [LARGE SCALE GENOMIC DNA]</scope>
    <source>
        <strain evidence="2">DSM 18820</strain>
    </source>
</reference>
<name>A0A1I7FHA4_9BACT</name>
<dbReference type="OrthoDB" id="982481at2"/>
<proteinExistence type="predicted"/>
<accession>A0A1I7FHA4</accession>
<protein>
    <recommendedName>
        <fullName evidence="3">Polyhydroxyalkanoic acid system protein</fullName>
    </recommendedName>
</protein>
<evidence type="ECO:0000313" key="1">
    <source>
        <dbReference type="EMBL" id="SFU35524.1"/>
    </source>
</evidence>
<keyword evidence="2" id="KW-1185">Reference proteome</keyword>
<dbReference type="STRING" id="388950.GCA_001611675_03336"/>